<dbReference type="AlphaFoldDB" id="A0A1I5H945"/>
<name>A0A1I5H945_9RHOB</name>
<dbReference type="Proteomes" id="UP000198599">
    <property type="component" value="Unassembled WGS sequence"/>
</dbReference>
<reference evidence="2" key="1">
    <citation type="submission" date="2016-10" db="EMBL/GenBank/DDBJ databases">
        <authorList>
            <person name="Varghese N."/>
            <person name="Submissions S."/>
        </authorList>
    </citation>
    <scope>NUCLEOTIDE SEQUENCE [LARGE SCALE GENOMIC DNA]</scope>
    <source>
        <strain evidence="2">DSM 28463</strain>
    </source>
</reference>
<keyword evidence="2" id="KW-1185">Reference proteome</keyword>
<dbReference type="EMBL" id="FOVP01000063">
    <property type="protein sequence ID" value="SFO44526.1"/>
    <property type="molecule type" value="Genomic_DNA"/>
</dbReference>
<evidence type="ECO:0000313" key="2">
    <source>
        <dbReference type="Proteomes" id="UP000198599"/>
    </source>
</evidence>
<feature type="non-terminal residue" evidence="1">
    <location>
        <position position="51"/>
    </location>
</feature>
<gene>
    <name evidence="1" type="ORF">SAMN04487859_1634</name>
</gene>
<sequence length="51" mass="6013">MQLLLFWACGMRTIIYVDGFNLYYRALKYNPQLKWLNVKALAEDVLSSENV</sequence>
<organism evidence="1 2">
    <name type="scientific">Roseovarius lutimaris</name>
    <dbReference type="NCBI Taxonomy" id="1005928"/>
    <lineage>
        <taxon>Bacteria</taxon>
        <taxon>Pseudomonadati</taxon>
        <taxon>Pseudomonadota</taxon>
        <taxon>Alphaproteobacteria</taxon>
        <taxon>Rhodobacterales</taxon>
        <taxon>Roseobacteraceae</taxon>
        <taxon>Roseovarius</taxon>
    </lineage>
</organism>
<protein>
    <recommendedName>
        <fullName evidence="3">NYN domain-containing protein</fullName>
    </recommendedName>
</protein>
<accession>A0A1I5H945</accession>
<proteinExistence type="predicted"/>
<evidence type="ECO:0008006" key="3">
    <source>
        <dbReference type="Google" id="ProtNLM"/>
    </source>
</evidence>
<evidence type="ECO:0000313" key="1">
    <source>
        <dbReference type="EMBL" id="SFO44526.1"/>
    </source>
</evidence>